<proteinExistence type="predicted"/>
<sequence>MATIFSKIAAGEIPSYKIAENDKFYAFLDINPLVKGHTLVIPRREVDYIFDMEDEELADMHLFAKSVAKAIEKAIPCKRVGVAVMGLEVPHAHIHLIPINKESDMIISNPKQKLSDEEFVGIASAIKAAWEKNKVDL</sequence>
<reference evidence="6" key="1">
    <citation type="submission" date="2016-11" db="EMBL/GenBank/DDBJ databases">
        <authorList>
            <person name="Varghese N."/>
            <person name="Submissions S."/>
        </authorList>
    </citation>
    <scope>NUCLEOTIDE SEQUENCE [LARGE SCALE GENOMIC DNA]</scope>
    <source>
        <strain evidence="6">DSM 26991</strain>
    </source>
</reference>
<feature type="domain" description="HIT" evidence="4">
    <location>
        <begin position="4"/>
        <end position="107"/>
    </location>
</feature>
<dbReference type="PRINTS" id="PR00332">
    <property type="entry name" value="HISTRIAD"/>
</dbReference>
<dbReference type="OrthoDB" id="9784774at2"/>
<dbReference type="Proteomes" id="UP000184509">
    <property type="component" value="Unassembled WGS sequence"/>
</dbReference>
<dbReference type="GO" id="GO:0003824">
    <property type="term" value="F:catalytic activity"/>
    <property type="evidence" value="ECO:0007669"/>
    <property type="project" value="InterPro"/>
</dbReference>
<dbReference type="RefSeq" id="WP_073402275.1">
    <property type="nucleotide sequence ID" value="NZ_FQTV01000011.1"/>
</dbReference>
<organism evidence="5 6">
    <name type="scientific">Bacteroides luti</name>
    <dbReference type="NCBI Taxonomy" id="1297750"/>
    <lineage>
        <taxon>Bacteria</taxon>
        <taxon>Pseudomonadati</taxon>
        <taxon>Bacteroidota</taxon>
        <taxon>Bacteroidia</taxon>
        <taxon>Bacteroidales</taxon>
        <taxon>Bacteroidaceae</taxon>
        <taxon>Bacteroides</taxon>
    </lineage>
</organism>
<dbReference type="STRING" id="1297750.SAMN05444405_11158"/>
<dbReference type="AlphaFoldDB" id="A0A1M5D4W1"/>
<dbReference type="GO" id="GO:0009117">
    <property type="term" value="P:nucleotide metabolic process"/>
    <property type="evidence" value="ECO:0007669"/>
    <property type="project" value="TreeGrafter"/>
</dbReference>
<dbReference type="InterPro" id="IPR011146">
    <property type="entry name" value="HIT-like"/>
</dbReference>
<evidence type="ECO:0000256" key="1">
    <source>
        <dbReference type="PIRSR" id="PIRSR601310-1"/>
    </source>
</evidence>
<name>A0A1M5D4W1_9BACE</name>
<dbReference type="PANTHER" id="PTHR46648:SF1">
    <property type="entry name" value="ADENOSINE 5'-MONOPHOSPHORAMIDASE HNT1"/>
    <property type="match status" value="1"/>
</dbReference>
<gene>
    <name evidence="5" type="ORF">SAMN05444405_11158</name>
</gene>
<protein>
    <submittedName>
        <fullName evidence="5">Histidine triad (HIT) family protein</fullName>
    </submittedName>
</protein>
<evidence type="ECO:0000256" key="2">
    <source>
        <dbReference type="PIRSR" id="PIRSR601310-3"/>
    </source>
</evidence>
<keyword evidence="6" id="KW-1185">Reference proteome</keyword>
<dbReference type="InterPro" id="IPR036265">
    <property type="entry name" value="HIT-like_sf"/>
</dbReference>
<dbReference type="SUPFAM" id="SSF54197">
    <property type="entry name" value="HIT-like"/>
    <property type="match status" value="1"/>
</dbReference>
<evidence type="ECO:0000256" key="3">
    <source>
        <dbReference type="PROSITE-ProRule" id="PRU00464"/>
    </source>
</evidence>
<accession>A0A1M5D4W1</accession>
<evidence type="ECO:0000313" key="6">
    <source>
        <dbReference type="Proteomes" id="UP000184509"/>
    </source>
</evidence>
<dbReference type="Gene3D" id="3.30.428.10">
    <property type="entry name" value="HIT-like"/>
    <property type="match status" value="1"/>
</dbReference>
<evidence type="ECO:0000259" key="4">
    <source>
        <dbReference type="PROSITE" id="PS51084"/>
    </source>
</evidence>
<evidence type="ECO:0000313" key="5">
    <source>
        <dbReference type="EMBL" id="SHF61887.1"/>
    </source>
</evidence>
<dbReference type="PROSITE" id="PS51084">
    <property type="entry name" value="HIT_2"/>
    <property type="match status" value="1"/>
</dbReference>
<dbReference type="EMBL" id="FQTV01000011">
    <property type="protein sequence ID" value="SHF61887.1"/>
    <property type="molecule type" value="Genomic_DNA"/>
</dbReference>
<feature type="active site" description="Tele-AMP-histidine intermediate" evidence="1">
    <location>
        <position position="93"/>
    </location>
</feature>
<feature type="short sequence motif" description="Histidine triad motif" evidence="2 3">
    <location>
        <begin position="91"/>
        <end position="95"/>
    </location>
</feature>
<dbReference type="PANTHER" id="PTHR46648">
    <property type="entry name" value="HIT FAMILY PROTEIN 1"/>
    <property type="match status" value="1"/>
</dbReference>
<dbReference type="InterPro" id="IPR001310">
    <property type="entry name" value="Histidine_triad_HIT"/>
</dbReference>
<dbReference type="Pfam" id="PF01230">
    <property type="entry name" value="HIT"/>
    <property type="match status" value="1"/>
</dbReference>